<reference evidence="1 2" key="1">
    <citation type="submission" date="2019-10" db="EMBL/GenBank/DDBJ databases">
        <title>Nocardia macrotermitis sp. nov. and Nocardia aurantia sp. nov., isolated from the gut of fungus growing-termite Macrotermes natalensis.</title>
        <authorList>
            <person name="Benndorf R."/>
            <person name="Schwitalla J."/>
            <person name="Martin K."/>
            <person name="De Beer W."/>
            <person name="Kaster A.-K."/>
            <person name="Vollmers J."/>
            <person name="Poulsen M."/>
            <person name="Beemelmanns C."/>
        </authorList>
    </citation>
    <scope>NUCLEOTIDE SEQUENCE [LARGE SCALE GENOMIC DNA]</scope>
    <source>
        <strain evidence="1 2">RB20</strain>
    </source>
</reference>
<organism evidence="1 2">
    <name type="scientific">Nocardia macrotermitis</name>
    <dbReference type="NCBI Taxonomy" id="2585198"/>
    <lineage>
        <taxon>Bacteria</taxon>
        <taxon>Bacillati</taxon>
        <taxon>Actinomycetota</taxon>
        <taxon>Actinomycetes</taxon>
        <taxon>Mycobacteriales</taxon>
        <taxon>Nocardiaceae</taxon>
        <taxon>Nocardia</taxon>
    </lineage>
</organism>
<evidence type="ECO:0008006" key="3">
    <source>
        <dbReference type="Google" id="ProtNLM"/>
    </source>
</evidence>
<gene>
    <name evidence="1" type="ORF">NRB20_08250</name>
</gene>
<accession>A0A7K0CW69</accession>
<dbReference type="Proteomes" id="UP000438448">
    <property type="component" value="Unassembled WGS sequence"/>
</dbReference>
<dbReference type="SUPFAM" id="SSF159275">
    <property type="entry name" value="PA1994-like"/>
    <property type="match status" value="1"/>
</dbReference>
<sequence length="267" mass="28797">MRSRRSRAWFGRWIRAAVCSRHLRMARIPPLRRPGDAISPARRGGKALEVAYGIGVTNPAQGNSQAAPATGQNADAMPTVSRWPAVLTWRAHNGSRMESVRVVVTGNRIRASGRITGGECADHPAFSASYDLITDENGATKRLSLRSTVAAGERQASIARDQENYWLIDTGGSHVRSTFAGALDVDVVLSPFFNTLPIRRHALARSTGDVEVPVVYVRLPDLLVQEASLTYSAGSDGIHVLSPVSSATLTVDPDGFVLDYPGLAERI</sequence>
<comment type="caution">
    <text evidence="1">The sequence shown here is derived from an EMBL/GenBank/DDBJ whole genome shotgun (WGS) entry which is preliminary data.</text>
</comment>
<dbReference type="EMBL" id="WEGK01000002">
    <property type="protein sequence ID" value="MQY17760.1"/>
    <property type="molecule type" value="Genomic_DNA"/>
</dbReference>
<dbReference type="Pfam" id="PF06475">
    <property type="entry name" value="Glycolipid_bind"/>
    <property type="match status" value="1"/>
</dbReference>
<keyword evidence="2" id="KW-1185">Reference proteome</keyword>
<proteinExistence type="predicted"/>
<dbReference type="AlphaFoldDB" id="A0A7K0CW69"/>
<name>A0A7K0CW69_9NOCA</name>
<dbReference type="InterPro" id="IPR009467">
    <property type="entry name" value="Glycolipid-bd_prot_put"/>
</dbReference>
<evidence type="ECO:0000313" key="2">
    <source>
        <dbReference type="Proteomes" id="UP000438448"/>
    </source>
</evidence>
<evidence type="ECO:0000313" key="1">
    <source>
        <dbReference type="EMBL" id="MQY17760.1"/>
    </source>
</evidence>
<protein>
    <recommendedName>
        <fullName evidence="3">Glycolipid-binding domain-containing protein</fullName>
    </recommendedName>
</protein>